<feature type="region of interest" description="Disordered" evidence="2">
    <location>
        <begin position="249"/>
        <end position="270"/>
    </location>
</feature>
<evidence type="ECO:0000256" key="2">
    <source>
        <dbReference type="SAM" id="MobiDB-lite"/>
    </source>
</evidence>
<feature type="compositionally biased region" description="Polar residues" evidence="2">
    <location>
        <begin position="124"/>
        <end position="136"/>
    </location>
</feature>
<feature type="compositionally biased region" description="Gly residues" evidence="2">
    <location>
        <begin position="681"/>
        <end position="690"/>
    </location>
</feature>
<feature type="region of interest" description="Disordered" evidence="2">
    <location>
        <begin position="109"/>
        <end position="164"/>
    </location>
</feature>
<evidence type="ECO:0000313" key="3">
    <source>
        <dbReference type="EMBL" id="KAL0468283.1"/>
    </source>
</evidence>
<feature type="compositionally biased region" description="Polar residues" evidence="2">
    <location>
        <begin position="146"/>
        <end position="164"/>
    </location>
</feature>
<dbReference type="Proteomes" id="UP001451303">
    <property type="component" value="Unassembled WGS sequence"/>
</dbReference>
<keyword evidence="4" id="KW-1185">Reference proteome</keyword>
<feature type="region of interest" description="Disordered" evidence="2">
    <location>
        <begin position="311"/>
        <end position="344"/>
    </location>
</feature>
<feature type="compositionally biased region" description="Polar residues" evidence="2">
    <location>
        <begin position="421"/>
        <end position="431"/>
    </location>
</feature>
<gene>
    <name evidence="3" type="ORF">QR685DRAFT_336149</name>
</gene>
<feature type="compositionally biased region" description="Polar residues" evidence="2">
    <location>
        <begin position="184"/>
        <end position="194"/>
    </location>
</feature>
<reference evidence="3 4" key="1">
    <citation type="submission" date="2023-09" db="EMBL/GenBank/DDBJ databases">
        <title>Multi-omics analysis of a traditional fermented food reveals byproduct-associated fungal strains for waste-to-food upcycling.</title>
        <authorList>
            <consortium name="Lawrence Berkeley National Laboratory"/>
            <person name="Rekdal V.M."/>
            <person name="Villalobos-Escobedo J.M."/>
            <person name="Rodriguez-Valeron N."/>
            <person name="Garcia M.O."/>
            <person name="Vasquez D.P."/>
            <person name="Damayanti I."/>
            <person name="Sorensen P.M."/>
            <person name="Baidoo E.E."/>
            <person name="De Carvalho A.C."/>
            <person name="Riley R."/>
            <person name="Lipzen A."/>
            <person name="He G."/>
            <person name="Yan M."/>
            <person name="Haridas S."/>
            <person name="Daum C."/>
            <person name="Yoshinaga Y."/>
            <person name="Ng V."/>
            <person name="Grigoriev I.V."/>
            <person name="Munk R."/>
            <person name="Nuraida L."/>
            <person name="Wijaya C.H."/>
            <person name="Morales P.-C."/>
            <person name="Keasling J.D."/>
        </authorList>
    </citation>
    <scope>NUCLEOTIDE SEQUENCE [LARGE SCALE GENOMIC DNA]</scope>
    <source>
        <strain evidence="3 4">FGSC 2613</strain>
    </source>
</reference>
<feature type="coiled-coil region" evidence="1">
    <location>
        <begin position="485"/>
        <end position="568"/>
    </location>
</feature>
<protein>
    <submittedName>
        <fullName evidence="3">Uncharacterized protein</fullName>
    </submittedName>
</protein>
<feature type="compositionally biased region" description="Basic and acidic residues" evidence="2">
    <location>
        <begin position="701"/>
        <end position="711"/>
    </location>
</feature>
<name>A0ABR3D7Q0_NEUIN</name>
<keyword evidence="1" id="KW-0175">Coiled coil</keyword>
<organism evidence="3 4">
    <name type="scientific">Neurospora intermedia</name>
    <dbReference type="NCBI Taxonomy" id="5142"/>
    <lineage>
        <taxon>Eukaryota</taxon>
        <taxon>Fungi</taxon>
        <taxon>Dikarya</taxon>
        <taxon>Ascomycota</taxon>
        <taxon>Pezizomycotina</taxon>
        <taxon>Sordariomycetes</taxon>
        <taxon>Sordariomycetidae</taxon>
        <taxon>Sordariales</taxon>
        <taxon>Sordariaceae</taxon>
        <taxon>Neurospora</taxon>
    </lineage>
</organism>
<evidence type="ECO:0000313" key="4">
    <source>
        <dbReference type="Proteomes" id="UP001451303"/>
    </source>
</evidence>
<proteinExistence type="predicted"/>
<dbReference type="EMBL" id="JAVLET010000007">
    <property type="protein sequence ID" value="KAL0468283.1"/>
    <property type="molecule type" value="Genomic_DNA"/>
</dbReference>
<comment type="caution">
    <text evidence="3">The sequence shown here is derived from an EMBL/GenBank/DDBJ whole genome shotgun (WGS) entry which is preliminary data.</text>
</comment>
<sequence>MTDHSHDIDELNLPIALRRTRRTGTGTVRRTPCVSGVGRGSAIKRSLAVACTREVSPPTPPTTPRRNWENKITKTATVRGNKTHLQLLSGAVNGLAEDELSSTGLTPMVRRTSLQPPSPAPGSSKCTYKNHNTAMPSRQRVAPTKLASTQQPNTSNQADLGAGTSSTHILPLRQSHHKRHTIQTHRSASLGSTSGEEKMNRAYTEWRKREREAQEEIERLRAELEEKNETIERFHQDDETVELELPPELKLDGGGRVVDAERNSPRSRELVEMETEKAERHTAVFPQQQPLPPETPNNLTFHTALSMRQGEDLRGDEGGDGQQQYSGMDHHHRHHDPSSGSETEALSLTTSQFSEAIRARLDCSTPPPSVNRARHHRLLPTTTTAAKPRLFPTPPTTTSSPMTMAMNTVTATTRAILPANNPGTQLPITPCSNSRHGARSTSSSRRTSEATTIHNLHNLHHGVLNEEDLEETTPTRSSNIPNIPNPTEQQELQSAEKRIATLTSQNTTLQTSLSRAQNSLRVALQLIKKLEIESDRLRGETLLLQREKRELLEAVREMRADREEMVRERVVRKALERRDEMWKGRMKMLGEGIVEGVRGAFEEVIQDVLMDSGVGMGMDEMLGGVESEGMPTAARMARKKRRRGREEEEEDDADEEEEEEDHEDMEEWEGGDGASCDLGAGNSGAGGSSGHGSYDDELEDIERRTMRVRERMMRKRRRRTADFGTEEEDTDPDA</sequence>
<evidence type="ECO:0000256" key="1">
    <source>
        <dbReference type="SAM" id="Coils"/>
    </source>
</evidence>
<feature type="region of interest" description="Disordered" evidence="2">
    <location>
        <begin position="176"/>
        <end position="198"/>
    </location>
</feature>
<accession>A0ABR3D7Q0</accession>
<feature type="region of interest" description="Disordered" evidence="2">
    <location>
        <begin position="419"/>
        <end position="449"/>
    </location>
</feature>
<feature type="region of interest" description="Disordered" evidence="2">
    <location>
        <begin position="623"/>
        <end position="734"/>
    </location>
</feature>
<feature type="compositionally biased region" description="Low complexity" evidence="2">
    <location>
        <begin position="432"/>
        <end position="449"/>
    </location>
</feature>
<feature type="compositionally biased region" description="Acidic residues" evidence="2">
    <location>
        <begin position="724"/>
        <end position="734"/>
    </location>
</feature>
<feature type="compositionally biased region" description="Acidic residues" evidence="2">
    <location>
        <begin position="647"/>
        <end position="670"/>
    </location>
</feature>